<proteinExistence type="predicted"/>
<accession>A0AAN6YUF8</accession>
<sequence length="516" mass="59253">MAPSYEYHDDDAWDRCEAMFEAILDRVHNEDFYYEIARFVTKHRKGGSPKTFFPPRKGGFNYYYRIQYSDGKSVIIRFPLPGFYRIAEEKLHAEVAVMRYIKEHTTIPVPFILHYGLTDESPGKLGPFTIMEYIENSGDLLDVLHSPDRPLTEGAPLNPEISEEKLEYLYGQIADIMIQLSLCEFPRIGSLGYKDGEDNDSDPGDPDVICRPLSFNITQLGEVGGVPYFDLPATPQTFSSSSEYCSALADMHLQQLSFQRNQAVESADDCRKKYIARQLFRKLAAERRLTSPETGGEPFKLWCDDLRPANILVDENHRIVGVIDWEFTYAAPIEFTYSPPWWLLLVMPEEWNEGLDDWAAHYAPQLEIFLRAMEAKEREFIAKGRLQESQVLSSRMRRSWETGDFWVAYAARKSWAFDGIFWTSIDERFFGKREGDFMERLSLLSPEQAAGMEAIVERKLREKEECTLIDWYDESTKSQLPPDILSMGSGMSAPMVLDGLGERVKDLALEEITASP</sequence>
<dbReference type="InterPro" id="IPR011009">
    <property type="entry name" value="Kinase-like_dom_sf"/>
</dbReference>
<feature type="domain" description="Aminoglycoside phosphotransferase" evidence="1">
    <location>
        <begin position="262"/>
        <end position="344"/>
    </location>
</feature>
<dbReference type="SUPFAM" id="SSF56112">
    <property type="entry name" value="Protein kinase-like (PK-like)"/>
    <property type="match status" value="1"/>
</dbReference>
<dbReference type="Gene3D" id="3.90.1200.10">
    <property type="match status" value="1"/>
</dbReference>
<dbReference type="Pfam" id="PF01636">
    <property type="entry name" value="APH"/>
    <property type="match status" value="1"/>
</dbReference>
<name>A0AAN6YUF8_9PEZI</name>
<dbReference type="PANTHER" id="PTHR21310">
    <property type="entry name" value="AMINOGLYCOSIDE PHOSPHOTRANSFERASE-RELATED-RELATED"/>
    <property type="match status" value="1"/>
</dbReference>
<evidence type="ECO:0000259" key="1">
    <source>
        <dbReference type="Pfam" id="PF01636"/>
    </source>
</evidence>
<dbReference type="RefSeq" id="XP_064672010.1">
    <property type="nucleotide sequence ID" value="XM_064811253.1"/>
</dbReference>
<gene>
    <name evidence="2" type="ORF">N656DRAFT_705222</name>
</gene>
<dbReference type="Gene3D" id="3.30.200.20">
    <property type="entry name" value="Phosphorylase Kinase, domain 1"/>
    <property type="match status" value="1"/>
</dbReference>
<reference evidence="2" key="2">
    <citation type="submission" date="2023-05" db="EMBL/GenBank/DDBJ databases">
        <authorList>
            <consortium name="Lawrence Berkeley National Laboratory"/>
            <person name="Steindorff A."/>
            <person name="Hensen N."/>
            <person name="Bonometti L."/>
            <person name="Westerberg I."/>
            <person name="Brannstrom I.O."/>
            <person name="Guillou S."/>
            <person name="Cros-Aarteil S."/>
            <person name="Calhoun S."/>
            <person name="Haridas S."/>
            <person name="Kuo A."/>
            <person name="Mondo S."/>
            <person name="Pangilinan J."/>
            <person name="Riley R."/>
            <person name="Labutti K."/>
            <person name="Andreopoulos B."/>
            <person name="Lipzen A."/>
            <person name="Chen C."/>
            <person name="Yanf M."/>
            <person name="Daum C."/>
            <person name="Ng V."/>
            <person name="Clum A."/>
            <person name="Ohm R."/>
            <person name="Martin F."/>
            <person name="Silar P."/>
            <person name="Natvig D."/>
            <person name="Lalanne C."/>
            <person name="Gautier V."/>
            <person name="Ament-Velasquez S.L."/>
            <person name="Kruys A."/>
            <person name="Hutchinson M.I."/>
            <person name="Powell A.J."/>
            <person name="Barry K."/>
            <person name="Miller A.N."/>
            <person name="Grigoriev I.V."/>
            <person name="Debuchy R."/>
            <person name="Gladieux P."/>
            <person name="Thoren M.H."/>
            <person name="Johannesson H."/>
        </authorList>
    </citation>
    <scope>NUCLEOTIDE SEQUENCE</scope>
    <source>
        <strain evidence="2">CBS 508.74</strain>
    </source>
</reference>
<reference evidence="2" key="1">
    <citation type="journal article" date="2023" name="Mol. Phylogenet. Evol.">
        <title>Genome-scale phylogeny and comparative genomics of the fungal order Sordariales.</title>
        <authorList>
            <person name="Hensen N."/>
            <person name="Bonometti L."/>
            <person name="Westerberg I."/>
            <person name="Brannstrom I.O."/>
            <person name="Guillou S."/>
            <person name="Cros-Aarteil S."/>
            <person name="Calhoun S."/>
            <person name="Haridas S."/>
            <person name="Kuo A."/>
            <person name="Mondo S."/>
            <person name="Pangilinan J."/>
            <person name="Riley R."/>
            <person name="LaButti K."/>
            <person name="Andreopoulos B."/>
            <person name="Lipzen A."/>
            <person name="Chen C."/>
            <person name="Yan M."/>
            <person name="Daum C."/>
            <person name="Ng V."/>
            <person name="Clum A."/>
            <person name="Steindorff A."/>
            <person name="Ohm R.A."/>
            <person name="Martin F."/>
            <person name="Silar P."/>
            <person name="Natvig D.O."/>
            <person name="Lalanne C."/>
            <person name="Gautier V."/>
            <person name="Ament-Velasquez S.L."/>
            <person name="Kruys A."/>
            <person name="Hutchinson M.I."/>
            <person name="Powell A.J."/>
            <person name="Barry K."/>
            <person name="Miller A.N."/>
            <person name="Grigoriev I.V."/>
            <person name="Debuchy R."/>
            <person name="Gladieux P."/>
            <person name="Hiltunen Thoren M."/>
            <person name="Johannesson H."/>
        </authorList>
    </citation>
    <scope>NUCLEOTIDE SEQUENCE</scope>
    <source>
        <strain evidence="2">CBS 508.74</strain>
    </source>
</reference>
<keyword evidence="3" id="KW-1185">Reference proteome</keyword>
<comment type="caution">
    <text evidence="2">The sequence shown here is derived from an EMBL/GenBank/DDBJ whole genome shotgun (WGS) entry which is preliminary data.</text>
</comment>
<evidence type="ECO:0000313" key="3">
    <source>
        <dbReference type="Proteomes" id="UP001302812"/>
    </source>
</evidence>
<dbReference type="PANTHER" id="PTHR21310:SF37">
    <property type="entry name" value="AMINOGLYCOSIDE PHOSPHOTRANSFERASE DOMAIN-CONTAINING PROTEIN"/>
    <property type="match status" value="1"/>
</dbReference>
<protein>
    <submittedName>
        <fullName evidence="2">Phosphotransferase family protein</fullName>
    </submittedName>
</protein>
<dbReference type="GeneID" id="89935378"/>
<dbReference type="InterPro" id="IPR051678">
    <property type="entry name" value="AGP_Transferase"/>
</dbReference>
<dbReference type="EMBL" id="MU853336">
    <property type="protein sequence ID" value="KAK4114440.1"/>
    <property type="molecule type" value="Genomic_DNA"/>
</dbReference>
<dbReference type="InterPro" id="IPR002575">
    <property type="entry name" value="Aminoglycoside_PTrfase"/>
</dbReference>
<organism evidence="2 3">
    <name type="scientific">Canariomyces notabilis</name>
    <dbReference type="NCBI Taxonomy" id="2074819"/>
    <lineage>
        <taxon>Eukaryota</taxon>
        <taxon>Fungi</taxon>
        <taxon>Dikarya</taxon>
        <taxon>Ascomycota</taxon>
        <taxon>Pezizomycotina</taxon>
        <taxon>Sordariomycetes</taxon>
        <taxon>Sordariomycetidae</taxon>
        <taxon>Sordariales</taxon>
        <taxon>Chaetomiaceae</taxon>
        <taxon>Canariomyces</taxon>
    </lineage>
</organism>
<evidence type="ECO:0000313" key="2">
    <source>
        <dbReference type="EMBL" id="KAK4114440.1"/>
    </source>
</evidence>
<dbReference type="Proteomes" id="UP001302812">
    <property type="component" value="Unassembled WGS sequence"/>
</dbReference>
<dbReference type="AlphaFoldDB" id="A0AAN6YUF8"/>